<reference evidence="2 3" key="1">
    <citation type="submission" date="2020-05" db="EMBL/GenBank/DDBJ databases">
        <title>Description of Pedobacter foliorum sp. nov.</title>
        <authorList>
            <person name="Qi S."/>
            <person name="Carlier A."/>
            <person name="Cnockaert M."/>
            <person name="Vandamme P."/>
        </authorList>
    </citation>
    <scope>NUCLEOTIDE SEQUENCE [LARGE SCALE GENOMIC DNA]</scope>
    <source>
        <strain evidence="2 3">LMG 31300</strain>
    </source>
</reference>
<gene>
    <name evidence="2" type="ORF">HQN85_09700</name>
</gene>
<keyword evidence="3" id="KW-1185">Reference proteome</keyword>
<protein>
    <recommendedName>
        <fullName evidence="4">SHOCT domain-containing protein</fullName>
    </recommendedName>
</protein>
<dbReference type="RefSeq" id="WP_173271641.1">
    <property type="nucleotide sequence ID" value="NZ_JABMKV010000002.1"/>
</dbReference>
<feature type="transmembrane region" description="Helical" evidence="1">
    <location>
        <begin position="85"/>
        <end position="106"/>
    </location>
</feature>
<proteinExistence type="predicted"/>
<evidence type="ECO:0000313" key="2">
    <source>
        <dbReference type="EMBL" id="NQX32002.1"/>
    </source>
</evidence>
<keyword evidence="1" id="KW-0472">Membrane</keyword>
<dbReference type="Proteomes" id="UP000762110">
    <property type="component" value="Unassembled WGS sequence"/>
</dbReference>
<evidence type="ECO:0000256" key="1">
    <source>
        <dbReference type="SAM" id="Phobius"/>
    </source>
</evidence>
<feature type="transmembrane region" description="Helical" evidence="1">
    <location>
        <begin position="57"/>
        <end position="79"/>
    </location>
</feature>
<sequence length="209" mass="24491">MQNKILKQRRLFITRECEFAEHGLIYRVNSLKNGSEVTVPYEDIYPQRLLKQQETSWIPLILTPIMTIVLFVNFVALLLKDDTEFTYGALTILFLFTIIMGFSAYVGRRREILIPAANKQSLQQFVILFENSPNKETVTEFIEELSVQINRYIKEKYGNIDHDFPIEPQLQNLVWLKDRNAITNEEFEDLKNRALGRVSNNNVIGFKRT</sequence>
<evidence type="ECO:0000313" key="3">
    <source>
        <dbReference type="Proteomes" id="UP000762110"/>
    </source>
</evidence>
<dbReference type="EMBL" id="JABMKV010000002">
    <property type="protein sequence ID" value="NQX32002.1"/>
    <property type="molecule type" value="Genomic_DNA"/>
</dbReference>
<organism evidence="2 3">
    <name type="scientific">Pedobacter boryungensis</name>
    <dbReference type="NCBI Taxonomy" id="869962"/>
    <lineage>
        <taxon>Bacteria</taxon>
        <taxon>Pseudomonadati</taxon>
        <taxon>Bacteroidota</taxon>
        <taxon>Sphingobacteriia</taxon>
        <taxon>Sphingobacteriales</taxon>
        <taxon>Sphingobacteriaceae</taxon>
        <taxon>Pedobacter</taxon>
    </lineage>
</organism>
<accession>A0ABX2DDV6</accession>
<evidence type="ECO:0008006" key="4">
    <source>
        <dbReference type="Google" id="ProtNLM"/>
    </source>
</evidence>
<comment type="caution">
    <text evidence="2">The sequence shown here is derived from an EMBL/GenBank/DDBJ whole genome shotgun (WGS) entry which is preliminary data.</text>
</comment>
<name>A0ABX2DDV6_9SPHI</name>
<keyword evidence="1" id="KW-1133">Transmembrane helix</keyword>
<keyword evidence="1" id="KW-0812">Transmembrane</keyword>